<dbReference type="eggNOG" id="COG0589">
    <property type="taxonomic scope" value="Bacteria"/>
</dbReference>
<dbReference type="KEGG" id="fau:Fraau_0124"/>
<dbReference type="Gene3D" id="3.40.50.620">
    <property type="entry name" value="HUPs"/>
    <property type="match status" value="1"/>
</dbReference>
<dbReference type="EMBL" id="CP003350">
    <property type="protein sequence ID" value="AFC84623.1"/>
    <property type="molecule type" value="Genomic_DNA"/>
</dbReference>
<organism evidence="3 4">
    <name type="scientific">Frateuria aurantia (strain ATCC 33424 / DSM 6220 / KCTC 2777 / LMG 1558 / NBRC 3245 / NCIMB 13370)</name>
    <name type="common">Acetobacter aurantius</name>
    <dbReference type="NCBI Taxonomy" id="767434"/>
    <lineage>
        <taxon>Bacteria</taxon>
        <taxon>Pseudomonadati</taxon>
        <taxon>Pseudomonadota</taxon>
        <taxon>Gammaproteobacteria</taxon>
        <taxon>Lysobacterales</taxon>
        <taxon>Rhodanobacteraceae</taxon>
        <taxon>Frateuria</taxon>
    </lineage>
</organism>
<gene>
    <name evidence="3" type="ordered locus">Fraau_0124</name>
</gene>
<name>H8L0J7_FRAAD</name>
<dbReference type="InterPro" id="IPR006015">
    <property type="entry name" value="Universal_stress_UspA"/>
</dbReference>
<evidence type="ECO:0000313" key="4">
    <source>
        <dbReference type="Proteomes" id="UP000005234"/>
    </source>
</evidence>
<dbReference type="InterPro" id="IPR006016">
    <property type="entry name" value="UspA"/>
</dbReference>
<comment type="similarity">
    <text evidence="1">Belongs to the universal stress protein A family.</text>
</comment>
<dbReference type="PANTHER" id="PTHR46268">
    <property type="entry name" value="STRESS RESPONSE PROTEIN NHAX"/>
    <property type="match status" value="1"/>
</dbReference>
<keyword evidence="4" id="KW-1185">Reference proteome</keyword>
<dbReference type="Pfam" id="PF00582">
    <property type="entry name" value="Usp"/>
    <property type="match status" value="1"/>
</dbReference>
<reference evidence="3" key="1">
    <citation type="submission" date="2012-02" db="EMBL/GenBank/DDBJ databases">
        <title>The complete genome of Frateuria aurantia DSM 6220.</title>
        <authorList>
            <consortium name="US DOE Joint Genome Institute (JGI-PGF)"/>
            <person name="Lucas S."/>
            <person name="Copeland A."/>
            <person name="Lapidus A."/>
            <person name="Glavina del Rio T."/>
            <person name="Dalin E."/>
            <person name="Tice H."/>
            <person name="Bruce D."/>
            <person name="Goodwin L."/>
            <person name="Pitluck S."/>
            <person name="Peters L."/>
            <person name="Ovchinnikova G."/>
            <person name="Teshima H."/>
            <person name="Kyrpides N."/>
            <person name="Mavromatis K."/>
            <person name="Ivanova N."/>
            <person name="Brettin T."/>
            <person name="Detter J.C."/>
            <person name="Han C."/>
            <person name="Larimer F."/>
            <person name="Land M."/>
            <person name="Hauser L."/>
            <person name="Markowitz V."/>
            <person name="Cheng J.-F."/>
            <person name="Hugenholtz P."/>
            <person name="Woyke T."/>
            <person name="Wu D."/>
            <person name="Brambilla E."/>
            <person name="Klenk H.-P."/>
            <person name="Eisen J.A."/>
        </authorList>
    </citation>
    <scope>NUCLEOTIDE SEQUENCE</scope>
    <source>
        <strain evidence="3">DSM 6220</strain>
    </source>
</reference>
<protein>
    <submittedName>
        <fullName evidence="3">Universal stress protein UspA-like protein</fullName>
    </submittedName>
</protein>
<accession>H8L0J7</accession>
<dbReference type="RefSeq" id="WP_014401629.1">
    <property type="nucleotide sequence ID" value="NC_017033.1"/>
</dbReference>
<dbReference type="HOGENOM" id="CLU_049301_11_0_6"/>
<evidence type="ECO:0000313" key="3">
    <source>
        <dbReference type="EMBL" id="AFC84623.1"/>
    </source>
</evidence>
<proteinExistence type="inferred from homology"/>
<feature type="domain" description="UspA" evidence="2">
    <location>
        <begin position="1"/>
        <end position="149"/>
    </location>
</feature>
<evidence type="ECO:0000256" key="1">
    <source>
        <dbReference type="ARBA" id="ARBA00008791"/>
    </source>
</evidence>
<dbReference type="CDD" id="cd00293">
    <property type="entry name" value="USP-like"/>
    <property type="match status" value="1"/>
</dbReference>
<evidence type="ECO:0000259" key="2">
    <source>
        <dbReference type="Pfam" id="PF00582"/>
    </source>
</evidence>
<dbReference type="PRINTS" id="PR01438">
    <property type="entry name" value="UNVRSLSTRESS"/>
</dbReference>
<dbReference type="AlphaFoldDB" id="H8L0J7"/>
<sequence length="149" mass="15975">MFKRILIPTDGSELSARAVKAGIELASTCHATIHAFHVAEPPPPMIYAGPVAPVSDADYEEEALQGLRAAAERYLAEVRSAAVAAGVICDVSYAFDRRPYAAILQTAQERHCDLIVMGSHGRRGLGLLLQGSETQKVISHGSVPVLIYH</sequence>
<dbReference type="OrthoDB" id="9792500at2"/>
<dbReference type="Proteomes" id="UP000005234">
    <property type="component" value="Chromosome"/>
</dbReference>
<dbReference type="STRING" id="767434.Fraau_0124"/>
<dbReference type="SUPFAM" id="SSF52402">
    <property type="entry name" value="Adenine nucleotide alpha hydrolases-like"/>
    <property type="match status" value="1"/>
</dbReference>
<dbReference type="PANTHER" id="PTHR46268:SF15">
    <property type="entry name" value="UNIVERSAL STRESS PROTEIN HP_0031"/>
    <property type="match status" value="1"/>
</dbReference>
<dbReference type="InterPro" id="IPR014729">
    <property type="entry name" value="Rossmann-like_a/b/a_fold"/>
</dbReference>